<feature type="chain" id="PRO_5011501128" evidence="2">
    <location>
        <begin position="30"/>
        <end position="207"/>
    </location>
</feature>
<dbReference type="SUPFAM" id="SSF47473">
    <property type="entry name" value="EF-hand"/>
    <property type="match status" value="1"/>
</dbReference>
<sequence length="207" mass="23661">MKTQHFHIRALGCFLVGGGLLLATGSVVAQSTSPVTPPQTPTMSQSQTPEMNAPDYNSWDTNSDRNIDSDEFYQGFTTSDMYRTWDTNQDGMIDDAEYNNAAYGFWDADRNQSINESEWSTGTGTLYQQGSDYGTFRDWDLNQDGMVDQSEYQTGLNTYSPMNDTEVTDRNRTYSNRMFQMWNSNQNEYLEQSEFDSMTPYFSSTDN</sequence>
<reference evidence="3 4" key="1">
    <citation type="submission" date="2016-10" db="EMBL/GenBank/DDBJ databases">
        <authorList>
            <person name="de Groot N.N."/>
        </authorList>
    </citation>
    <scope>NUCLEOTIDE SEQUENCE [LARGE SCALE GENOMIC DNA]</scope>
    <source>
        <strain evidence="3 4">DSM 25186</strain>
    </source>
</reference>
<keyword evidence="4" id="KW-1185">Reference proteome</keyword>
<dbReference type="OrthoDB" id="852195at2"/>
<accession>A0A1G8Y530</accession>
<dbReference type="PROSITE" id="PS00018">
    <property type="entry name" value="EF_HAND_1"/>
    <property type="match status" value="2"/>
</dbReference>
<dbReference type="Gene3D" id="1.10.238.10">
    <property type="entry name" value="EF-hand"/>
    <property type="match status" value="2"/>
</dbReference>
<dbReference type="AlphaFoldDB" id="A0A1G8Y530"/>
<feature type="region of interest" description="Disordered" evidence="1">
    <location>
        <begin position="31"/>
        <end position="52"/>
    </location>
</feature>
<dbReference type="Proteomes" id="UP000198510">
    <property type="component" value="Unassembled WGS sequence"/>
</dbReference>
<dbReference type="EMBL" id="FNFO01000001">
    <property type="protein sequence ID" value="SDJ97952.1"/>
    <property type="molecule type" value="Genomic_DNA"/>
</dbReference>
<dbReference type="InterPro" id="IPR011992">
    <property type="entry name" value="EF-hand-dom_pair"/>
</dbReference>
<evidence type="ECO:0000256" key="2">
    <source>
        <dbReference type="SAM" id="SignalP"/>
    </source>
</evidence>
<name>A0A1G8Y530_9BACT</name>
<feature type="signal peptide" evidence="2">
    <location>
        <begin position="1"/>
        <end position="29"/>
    </location>
</feature>
<organism evidence="3 4">
    <name type="scientific">Catalinimonas alkaloidigena</name>
    <dbReference type="NCBI Taxonomy" id="1075417"/>
    <lineage>
        <taxon>Bacteria</taxon>
        <taxon>Pseudomonadati</taxon>
        <taxon>Bacteroidota</taxon>
        <taxon>Cytophagia</taxon>
        <taxon>Cytophagales</taxon>
        <taxon>Catalimonadaceae</taxon>
        <taxon>Catalinimonas</taxon>
    </lineage>
</organism>
<proteinExistence type="predicted"/>
<evidence type="ECO:0000313" key="4">
    <source>
        <dbReference type="Proteomes" id="UP000198510"/>
    </source>
</evidence>
<evidence type="ECO:0000313" key="3">
    <source>
        <dbReference type="EMBL" id="SDJ97952.1"/>
    </source>
</evidence>
<evidence type="ECO:0000256" key="1">
    <source>
        <dbReference type="SAM" id="MobiDB-lite"/>
    </source>
</evidence>
<gene>
    <name evidence="3" type="ORF">SAMN05421823_101572</name>
</gene>
<dbReference type="RefSeq" id="WP_143017078.1">
    <property type="nucleotide sequence ID" value="NZ_FNFO01000001.1"/>
</dbReference>
<dbReference type="InterPro" id="IPR018247">
    <property type="entry name" value="EF_Hand_1_Ca_BS"/>
</dbReference>
<dbReference type="STRING" id="1075417.SAMN05421823_101572"/>
<protein>
    <submittedName>
        <fullName evidence="3">Uncharacterized protein</fullName>
    </submittedName>
</protein>
<keyword evidence="2" id="KW-0732">Signal</keyword>